<feature type="region of interest" description="Disordered" evidence="1">
    <location>
        <begin position="172"/>
        <end position="201"/>
    </location>
</feature>
<dbReference type="AlphaFoldDB" id="A0A8E0RLS6"/>
<evidence type="ECO:0000259" key="2">
    <source>
        <dbReference type="PROSITE" id="PS50090"/>
    </source>
</evidence>
<sequence length="635" mass="71161">MLSDLIRSSDLFTDFNDSAKRTRIESVPTLDSLNWSEVDDRRLLELVSRLGENRWNLIGKKLCRPSYQCQERYFSYLRPQFRPHTEETMEAGILQGKEIHSDRLWIETGRSDITNHSVYGHCRERISKELPEDFYTRDLAKVQHQSLNHRLGISPLRDQENHPFRRVGLQNSHFSQVNGAKRKPVFPEVPDNQQSNRSKQKCLVSPNFDSHTVDVIPKTNTTVCKPEPLTGDQYDEPLGSYTSMPLLSQLSLKQQSSRDRLTINLPCVPGSSPLLTSRPVLSREDSFSSVIRKHRPTYKLKFTTPWSQRLVLQSSPLGRISPPKNTNEPAWRTKPSFYSHSGPVTGLPAGVIMDDLFSVQTPTKALSEADHLSFHLSSPPAVLRNLVTGNGSARYVGRTQKSEGEQMLVRSSSTRLSSKLVDTKPVCARLFDEPPGCGTATRDCSLICSSNVTTPSTSRSLISSLGSSRPVSDDAKCLALLTAKATVWSKALNPTVGVALRPPISKSIHTNTLERLSLSSSESALLPVIANRPRVFGAASPYKPPSLRLQIPPRQQPQLSSRRVLQVGFENKWRRFAFGTSQAHRLSIRMARQFLNDFKESGSHSDTQRALVNNSPSHCNRLDLLLNVKPEPAEF</sequence>
<evidence type="ECO:0000313" key="4">
    <source>
        <dbReference type="EMBL" id="KAA0187091.1"/>
    </source>
</evidence>
<feature type="domain" description="Myb-like" evidence="2">
    <location>
        <begin position="27"/>
        <end position="77"/>
    </location>
</feature>
<organism evidence="4 5">
    <name type="scientific">Fasciolopsis buskii</name>
    <dbReference type="NCBI Taxonomy" id="27845"/>
    <lineage>
        <taxon>Eukaryota</taxon>
        <taxon>Metazoa</taxon>
        <taxon>Spiralia</taxon>
        <taxon>Lophotrochozoa</taxon>
        <taxon>Platyhelminthes</taxon>
        <taxon>Trematoda</taxon>
        <taxon>Digenea</taxon>
        <taxon>Plagiorchiida</taxon>
        <taxon>Echinostomata</taxon>
        <taxon>Echinostomatoidea</taxon>
        <taxon>Fasciolidae</taxon>
        <taxon>Fasciolopsis</taxon>
    </lineage>
</organism>
<evidence type="ECO:0000313" key="5">
    <source>
        <dbReference type="Proteomes" id="UP000728185"/>
    </source>
</evidence>
<evidence type="ECO:0000256" key="1">
    <source>
        <dbReference type="SAM" id="MobiDB-lite"/>
    </source>
</evidence>
<accession>A0A8E0RLS6</accession>
<keyword evidence="5" id="KW-1185">Reference proteome</keyword>
<proteinExistence type="predicted"/>
<dbReference type="InterPro" id="IPR001005">
    <property type="entry name" value="SANT/Myb"/>
</dbReference>
<comment type="caution">
    <text evidence="4">The sequence shown here is derived from an EMBL/GenBank/DDBJ whole genome shotgun (WGS) entry which is preliminary data.</text>
</comment>
<evidence type="ECO:0000259" key="3">
    <source>
        <dbReference type="PROSITE" id="PS51294"/>
    </source>
</evidence>
<name>A0A8E0RLS6_9TREM</name>
<feature type="domain" description="HTH myb-type" evidence="3">
    <location>
        <begin position="34"/>
        <end position="81"/>
    </location>
</feature>
<dbReference type="Pfam" id="PF00249">
    <property type="entry name" value="Myb_DNA-binding"/>
    <property type="match status" value="1"/>
</dbReference>
<dbReference type="InterPro" id="IPR009057">
    <property type="entry name" value="Homeodomain-like_sf"/>
</dbReference>
<gene>
    <name evidence="4" type="ORF">FBUS_09039</name>
</gene>
<dbReference type="CDD" id="cd00167">
    <property type="entry name" value="SANT"/>
    <property type="match status" value="1"/>
</dbReference>
<dbReference type="PROSITE" id="PS51294">
    <property type="entry name" value="HTH_MYB"/>
    <property type="match status" value="1"/>
</dbReference>
<dbReference type="Proteomes" id="UP000728185">
    <property type="component" value="Unassembled WGS sequence"/>
</dbReference>
<reference evidence="4" key="1">
    <citation type="submission" date="2019-05" db="EMBL/GenBank/DDBJ databases">
        <title>Annotation for the trematode Fasciolopsis buski.</title>
        <authorList>
            <person name="Choi Y.-J."/>
        </authorList>
    </citation>
    <scope>NUCLEOTIDE SEQUENCE</scope>
    <source>
        <strain evidence="4">HT</strain>
        <tissue evidence="4">Whole worm</tissue>
    </source>
</reference>
<dbReference type="InterPro" id="IPR017930">
    <property type="entry name" value="Myb_dom"/>
</dbReference>
<dbReference type="SUPFAM" id="SSF46689">
    <property type="entry name" value="Homeodomain-like"/>
    <property type="match status" value="1"/>
</dbReference>
<dbReference type="SMART" id="SM00717">
    <property type="entry name" value="SANT"/>
    <property type="match status" value="1"/>
</dbReference>
<dbReference type="EMBL" id="LUCM01009361">
    <property type="protein sequence ID" value="KAA0187091.1"/>
    <property type="molecule type" value="Genomic_DNA"/>
</dbReference>
<dbReference type="OrthoDB" id="2143914at2759"/>
<protein>
    <submittedName>
        <fullName evidence="4">Uncharacterized protein</fullName>
    </submittedName>
</protein>
<dbReference type="Gene3D" id="1.10.10.60">
    <property type="entry name" value="Homeodomain-like"/>
    <property type="match status" value="1"/>
</dbReference>
<dbReference type="PROSITE" id="PS50090">
    <property type="entry name" value="MYB_LIKE"/>
    <property type="match status" value="1"/>
</dbReference>